<keyword evidence="4" id="KW-1185">Reference proteome</keyword>
<name>A0A0M9G0G5_LEPPY</name>
<comment type="caution">
    <text evidence="3">The sequence shown here is derived from an EMBL/GenBank/DDBJ whole genome shotgun (WGS) entry which is preliminary data.</text>
</comment>
<feature type="compositionally biased region" description="Basic and acidic residues" evidence="1">
    <location>
        <begin position="986"/>
        <end position="995"/>
    </location>
</feature>
<dbReference type="EMBL" id="LGTL01000010">
    <property type="protein sequence ID" value="KPA79646.1"/>
    <property type="molecule type" value="Genomic_DNA"/>
</dbReference>
<feature type="compositionally biased region" description="Polar residues" evidence="1">
    <location>
        <begin position="363"/>
        <end position="382"/>
    </location>
</feature>
<dbReference type="PROSITE" id="PS50172">
    <property type="entry name" value="BRCT"/>
    <property type="match status" value="1"/>
</dbReference>
<dbReference type="OMA" id="QDRMFYL"/>
<dbReference type="CDD" id="cd00027">
    <property type="entry name" value="BRCT"/>
    <property type="match status" value="1"/>
</dbReference>
<feature type="domain" description="BRCT" evidence="2">
    <location>
        <begin position="627"/>
        <end position="684"/>
    </location>
</feature>
<feature type="compositionally biased region" description="Basic and acidic residues" evidence="1">
    <location>
        <begin position="489"/>
        <end position="503"/>
    </location>
</feature>
<evidence type="ECO:0000313" key="3">
    <source>
        <dbReference type="EMBL" id="KPA79646.1"/>
    </source>
</evidence>
<organism evidence="3 4">
    <name type="scientific">Leptomonas pyrrhocoris</name>
    <name type="common">Firebug parasite</name>
    <dbReference type="NCBI Taxonomy" id="157538"/>
    <lineage>
        <taxon>Eukaryota</taxon>
        <taxon>Discoba</taxon>
        <taxon>Euglenozoa</taxon>
        <taxon>Kinetoplastea</taxon>
        <taxon>Metakinetoplastina</taxon>
        <taxon>Trypanosomatida</taxon>
        <taxon>Trypanosomatidae</taxon>
        <taxon>Leishmaniinae</taxon>
        <taxon>Leptomonas</taxon>
    </lineage>
</organism>
<dbReference type="Gene3D" id="3.40.50.10190">
    <property type="entry name" value="BRCT domain"/>
    <property type="match status" value="1"/>
</dbReference>
<protein>
    <recommendedName>
        <fullName evidence="2">BRCT domain-containing protein</fullName>
    </recommendedName>
</protein>
<dbReference type="OrthoDB" id="244235at2759"/>
<gene>
    <name evidence="3" type="ORF">ABB37_05436</name>
</gene>
<dbReference type="VEuPathDB" id="TriTrypDB:LpyrH10_10_2050"/>
<feature type="compositionally biased region" description="Low complexity" evidence="1">
    <location>
        <begin position="417"/>
        <end position="432"/>
    </location>
</feature>
<feature type="compositionally biased region" description="Polar residues" evidence="1">
    <location>
        <begin position="134"/>
        <end position="153"/>
    </location>
</feature>
<feature type="region of interest" description="Disordered" evidence="1">
    <location>
        <begin position="1024"/>
        <end position="1161"/>
    </location>
</feature>
<feature type="compositionally biased region" description="Basic and acidic residues" evidence="1">
    <location>
        <begin position="1149"/>
        <end position="1161"/>
    </location>
</feature>
<accession>A0A0M9G0G5</accession>
<dbReference type="AlphaFoldDB" id="A0A0M9G0G5"/>
<proteinExistence type="predicted"/>
<feature type="compositionally biased region" description="Polar residues" evidence="1">
    <location>
        <begin position="298"/>
        <end position="308"/>
    </location>
</feature>
<feature type="compositionally biased region" description="Basic and acidic residues" evidence="1">
    <location>
        <begin position="173"/>
        <end position="182"/>
    </location>
</feature>
<feature type="compositionally biased region" description="Low complexity" evidence="1">
    <location>
        <begin position="281"/>
        <end position="297"/>
    </location>
</feature>
<feature type="region of interest" description="Disordered" evidence="1">
    <location>
        <begin position="413"/>
        <end position="432"/>
    </location>
</feature>
<dbReference type="SUPFAM" id="SSF52113">
    <property type="entry name" value="BRCT domain"/>
    <property type="match status" value="1"/>
</dbReference>
<dbReference type="RefSeq" id="XP_015658085.1">
    <property type="nucleotide sequence ID" value="XM_015803443.1"/>
</dbReference>
<feature type="compositionally biased region" description="Low complexity" evidence="1">
    <location>
        <begin position="154"/>
        <end position="167"/>
    </location>
</feature>
<feature type="compositionally biased region" description="Low complexity" evidence="1">
    <location>
        <begin position="1028"/>
        <end position="1039"/>
    </location>
</feature>
<dbReference type="InterPro" id="IPR036420">
    <property type="entry name" value="BRCT_dom_sf"/>
</dbReference>
<evidence type="ECO:0000259" key="2">
    <source>
        <dbReference type="PROSITE" id="PS50172"/>
    </source>
</evidence>
<dbReference type="GeneID" id="26905726"/>
<feature type="region of interest" description="Disordered" evidence="1">
    <location>
        <begin position="123"/>
        <end position="198"/>
    </location>
</feature>
<sequence length="1161" mass="123674">MASAGAASSSSSLPLSGVRVLLHIRNAPAGDTKGTSSPSAKVLVKTLRAQAQQLGASLALSDAAADLVVFHHGSPAFLNALHAKYKAVVSPAYLAACLGASQRVNIAPYVVAAQEEQPAAATLIMRSPRGRSGPTRTSASTPSRKSAAALSNTADPLSPASGASPSSRVIRRASREGKDAARTSEGVSAGSIVPPPPRRLLLLLDEEVDERKENEDVAAVKDNCPHSTAGTLPMHVLRAEALYTTSESPASSPEKHLHSNKGGAEHLERQETTPVQPRHGSLNNTPSPATPTLTPSNRRGTLSPSSSLVATQEMALPVASSSHQHQQKEWEEEESIRHAVLCSTAAAAVTRRRGQPPRPAAKTSVTLSEHAKTSGQDQTQDGGRSPLLMDEFRITPSIKKVKSHAADPFLYSATSTQQPQQQPQQQQPSASSLNISYSDLSSMAVTQPLATLDPSNEESSLSRPSSKQLKRARGSAKESGAHPQVQNRVLERLPRTKKCKSEAPELPSSTSTPLSPSSARRRRRGSHLTKAKAGKETLTWEQQSLCRGPAEPPLSMAFSDAVLLQRLSDSDAADVCVRFFIDADDDDDDNGTFEPPLSAAAAEFALLRDVVEQLGATTVGDSDSLWFGGSARPHHGSHGGAWNGPRRKATHLVVGPHTALTPDILYFKALGIPIVTPQWVYDAVAIGAFPVVVPRLHAHPFFGDLVTAVHARSAKAADETAELQLVVGADLLGDDDGITVRRLSKQSPRSTTSDAAFCAAAAVESSSVVSPASLSSTLRQLHKEVADEYVPAGELAKRPYYRPIFQDRMFYLYVPPIDLASFAAAPPAQRRQQRRGASCSYLGDVTAALEQATQLIRLLGGTVTRNIASTFLDVVIDLTGFYESTVEAGRQQQKQLQHRTLRESLTCAYHDALQRLSEMPAADADTVMCATKTITDAPPIVGISWLLYSILQRELTDAAPFVLPSHPLSAQLAAVHESTVKQAHAQVEEEVKEKATASPDVSESEDHVADAAVVHTPARRFIPTPTFSASSSSSPSSLGPLPPPLASGLAADDSHLAHGTQEPTSASPWPAVDVAKPHLKRTQGPPEAQKHSPQQPDTQEIAALLKGARQESSSPPCPSASWVGNSPPSPHSPKKDFPSVASAGERDEDLSRWVHVEYRRR</sequence>
<dbReference type="Proteomes" id="UP000037923">
    <property type="component" value="Unassembled WGS sequence"/>
</dbReference>
<feature type="region of interest" description="Disordered" evidence="1">
    <location>
        <begin position="452"/>
        <end position="534"/>
    </location>
</feature>
<reference evidence="3 4" key="1">
    <citation type="submission" date="2015-07" db="EMBL/GenBank/DDBJ databases">
        <title>High-quality genome of monoxenous trypanosomatid Leptomonas pyrrhocoris.</title>
        <authorList>
            <person name="Flegontov P."/>
            <person name="Butenko A."/>
            <person name="Firsov S."/>
            <person name="Vlcek C."/>
            <person name="Logacheva M.D."/>
            <person name="Field M."/>
            <person name="Filatov D."/>
            <person name="Flegontova O."/>
            <person name="Gerasimov E."/>
            <person name="Jackson A.P."/>
            <person name="Kelly S."/>
            <person name="Opperdoes F."/>
            <person name="O'Reilly A."/>
            <person name="Votypka J."/>
            <person name="Yurchenko V."/>
            <person name="Lukes J."/>
        </authorList>
    </citation>
    <scope>NUCLEOTIDE SEQUENCE [LARGE SCALE GENOMIC DNA]</scope>
    <source>
        <strain evidence="3">H10</strain>
    </source>
</reference>
<feature type="compositionally biased region" description="Low complexity" evidence="1">
    <location>
        <begin position="457"/>
        <end position="467"/>
    </location>
</feature>
<feature type="compositionally biased region" description="Basic and acidic residues" evidence="1">
    <location>
        <begin position="253"/>
        <end position="271"/>
    </location>
</feature>
<evidence type="ECO:0000256" key="1">
    <source>
        <dbReference type="SAM" id="MobiDB-lite"/>
    </source>
</evidence>
<feature type="compositionally biased region" description="Basic residues" evidence="1">
    <location>
        <begin position="519"/>
        <end position="532"/>
    </location>
</feature>
<dbReference type="InterPro" id="IPR001357">
    <property type="entry name" value="BRCT_dom"/>
</dbReference>
<feature type="compositionally biased region" description="Low complexity" evidence="1">
    <location>
        <begin position="504"/>
        <end position="518"/>
    </location>
</feature>
<feature type="region of interest" description="Disordered" evidence="1">
    <location>
        <begin position="347"/>
        <end position="386"/>
    </location>
</feature>
<evidence type="ECO:0000313" key="4">
    <source>
        <dbReference type="Proteomes" id="UP000037923"/>
    </source>
</evidence>
<feature type="region of interest" description="Disordered" evidence="1">
    <location>
        <begin position="981"/>
        <end position="1007"/>
    </location>
</feature>
<feature type="region of interest" description="Disordered" evidence="1">
    <location>
        <begin position="245"/>
        <end position="308"/>
    </location>
</feature>